<feature type="compositionally biased region" description="Polar residues" evidence="1">
    <location>
        <begin position="1"/>
        <end position="22"/>
    </location>
</feature>
<dbReference type="AlphaFoldDB" id="A0A4V4HHV7"/>
<feature type="compositionally biased region" description="Polar residues" evidence="1">
    <location>
        <begin position="428"/>
        <end position="444"/>
    </location>
</feature>
<organism evidence="2 3">
    <name type="scientific">Dendrothele bispora (strain CBS 962.96)</name>
    <dbReference type="NCBI Taxonomy" id="1314807"/>
    <lineage>
        <taxon>Eukaryota</taxon>
        <taxon>Fungi</taxon>
        <taxon>Dikarya</taxon>
        <taxon>Basidiomycota</taxon>
        <taxon>Agaricomycotina</taxon>
        <taxon>Agaricomycetes</taxon>
        <taxon>Agaricomycetidae</taxon>
        <taxon>Agaricales</taxon>
        <taxon>Agaricales incertae sedis</taxon>
        <taxon>Dendrothele</taxon>
    </lineage>
</organism>
<feature type="region of interest" description="Disordered" evidence="1">
    <location>
        <begin position="330"/>
        <end position="353"/>
    </location>
</feature>
<protein>
    <submittedName>
        <fullName evidence="2">Uncharacterized protein</fullName>
    </submittedName>
</protein>
<feature type="region of interest" description="Disordered" evidence="1">
    <location>
        <begin position="407"/>
        <end position="444"/>
    </location>
</feature>
<sequence length="451" mass="50528">MDSPTPNEMTPFSSTGAHTFDSSNEDDFDSPGSLLPQSQPAMLFSRPVPFQTPAPVPYTPTLTSSMPFEASVLVPCTPAPLLTRLDKTPIISLLAIENLANGFHLNAQQTHNLHTFVKMGSVGKGLDQADMLTHLYSLSVAFDQHNRRFEGDNNIDTLRAMLKDLNTRLEMTFTLTSEQNKNVCLITLEMLYDPLRTCYLDINNAVFDHLKKHKNEMRLTNVFDNPAREKILESAITRSCSSIRNGFRQHIRDSVGKNINLVTFTHQMNRIYLRPGGSKLNEKLLLLRNAILRRYIHDNPKVVWADEDGKAQGPVNEIGNGESHSMEAVQTSNMTSEEPPTKKRKLKEAAGSRVPKGQDFWSLIDKWFSEQQAKFGKRITGAGWKSYLEDIVRFDEAGFKLTSPLQPILTPQMTPDNQPSAPIPPSTYPQFRSSQANGNPGQGNSVLQYII</sequence>
<dbReference type="OrthoDB" id="3269273at2759"/>
<dbReference type="Proteomes" id="UP000297245">
    <property type="component" value="Unassembled WGS sequence"/>
</dbReference>
<dbReference type="EMBL" id="ML179058">
    <property type="protein sequence ID" value="THV04276.1"/>
    <property type="molecule type" value="Genomic_DNA"/>
</dbReference>
<evidence type="ECO:0000256" key="1">
    <source>
        <dbReference type="SAM" id="MobiDB-lite"/>
    </source>
</evidence>
<evidence type="ECO:0000313" key="2">
    <source>
        <dbReference type="EMBL" id="THV04276.1"/>
    </source>
</evidence>
<accession>A0A4V4HHV7</accession>
<gene>
    <name evidence="2" type="ORF">K435DRAFT_851101</name>
</gene>
<feature type="region of interest" description="Disordered" evidence="1">
    <location>
        <begin position="1"/>
        <end position="36"/>
    </location>
</feature>
<proteinExistence type="predicted"/>
<evidence type="ECO:0000313" key="3">
    <source>
        <dbReference type="Proteomes" id="UP000297245"/>
    </source>
</evidence>
<reference evidence="2 3" key="1">
    <citation type="journal article" date="2019" name="Nat. Ecol. Evol.">
        <title>Megaphylogeny resolves global patterns of mushroom evolution.</title>
        <authorList>
            <person name="Varga T."/>
            <person name="Krizsan K."/>
            <person name="Foldi C."/>
            <person name="Dima B."/>
            <person name="Sanchez-Garcia M."/>
            <person name="Sanchez-Ramirez S."/>
            <person name="Szollosi G.J."/>
            <person name="Szarkandi J.G."/>
            <person name="Papp V."/>
            <person name="Albert L."/>
            <person name="Andreopoulos W."/>
            <person name="Angelini C."/>
            <person name="Antonin V."/>
            <person name="Barry K.W."/>
            <person name="Bougher N.L."/>
            <person name="Buchanan P."/>
            <person name="Buyck B."/>
            <person name="Bense V."/>
            <person name="Catcheside P."/>
            <person name="Chovatia M."/>
            <person name="Cooper J."/>
            <person name="Damon W."/>
            <person name="Desjardin D."/>
            <person name="Finy P."/>
            <person name="Geml J."/>
            <person name="Haridas S."/>
            <person name="Hughes K."/>
            <person name="Justo A."/>
            <person name="Karasinski D."/>
            <person name="Kautmanova I."/>
            <person name="Kiss B."/>
            <person name="Kocsube S."/>
            <person name="Kotiranta H."/>
            <person name="LaButti K.M."/>
            <person name="Lechner B.E."/>
            <person name="Liimatainen K."/>
            <person name="Lipzen A."/>
            <person name="Lukacs Z."/>
            <person name="Mihaltcheva S."/>
            <person name="Morgado L.N."/>
            <person name="Niskanen T."/>
            <person name="Noordeloos M.E."/>
            <person name="Ohm R.A."/>
            <person name="Ortiz-Santana B."/>
            <person name="Ovrebo C."/>
            <person name="Racz N."/>
            <person name="Riley R."/>
            <person name="Savchenko A."/>
            <person name="Shiryaev A."/>
            <person name="Soop K."/>
            <person name="Spirin V."/>
            <person name="Szebenyi C."/>
            <person name="Tomsovsky M."/>
            <person name="Tulloss R.E."/>
            <person name="Uehling J."/>
            <person name="Grigoriev I.V."/>
            <person name="Vagvolgyi C."/>
            <person name="Papp T."/>
            <person name="Martin F.M."/>
            <person name="Miettinen O."/>
            <person name="Hibbett D.S."/>
            <person name="Nagy L.G."/>
        </authorList>
    </citation>
    <scope>NUCLEOTIDE SEQUENCE [LARGE SCALE GENOMIC DNA]</scope>
    <source>
        <strain evidence="2 3">CBS 962.96</strain>
    </source>
</reference>
<feature type="compositionally biased region" description="Polar residues" evidence="1">
    <location>
        <begin position="407"/>
        <end position="420"/>
    </location>
</feature>
<keyword evidence="3" id="KW-1185">Reference proteome</keyword>
<name>A0A4V4HHV7_DENBC</name>